<evidence type="ECO:0000256" key="1">
    <source>
        <dbReference type="SAM" id="MobiDB-lite"/>
    </source>
</evidence>
<organism evidence="2 3">
    <name type="scientific">Saxophila tyrrhenica</name>
    <dbReference type="NCBI Taxonomy" id="1690608"/>
    <lineage>
        <taxon>Eukaryota</taxon>
        <taxon>Fungi</taxon>
        <taxon>Dikarya</taxon>
        <taxon>Ascomycota</taxon>
        <taxon>Pezizomycotina</taxon>
        <taxon>Dothideomycetes</taxon>
        <taxon>Dothideomycetidae</taxon>
        <taxon>Mycosphaerellales</taxon>
        <taxon>Extremaceae</taxon>
        <taxon>Saxophila</taxon>
    </lineage>
</organism>
<gene>
    <name evidence="2" type="ORF">LTR77_010758</name>
</gene>
<dbReference type="RefSeq" id="XP_064653879.1">
    <property type="nucleotide sequence ID" value="XM_064807975.1"/>
</dbReference>
<dbReference type="AlphaFoldDB" id="A0AAV9NUW0"/>
<evidence type="ECO:0000313" key="2">
    <source>
        <dbReference type="EMBL" id="KAK5163385.1"/>
    </source>
</evidence>
<name>A0AAV9NUW0_9PEZI</name>
<protein>
    <submittedName>
        <fullName evidence="2">Uncharacterized protein</fullName>
    </submittedName>
</protein>
<comment type="caution">
    <text evidence="2">The sequence shown here is derived from an EMBL/GenBank/DDBJ whole genome shotgun (WGS) entry which is preliminary data.</text>
</comment>
<feature type="compositionally biased region" description="Low complexity" evidence="1">
    <location>
        <begin position="45"/>
        <end position="57"/>
    </location>
</feature>
<feature type="region of interest" description="Disordered" evidence="1">
    <location>
        <begin position="1"/>
        <end position="58"/>
    </location>
</feature>
<dbReference type="GeneID" id="89932083"/>
<feature type="compositionally biased region" description="Polar residues" evidence="1">
    <location>
        <begin position="1"/>
        <end position="10"/>
    </location>
</feature>
<dbReference type="Proteomes" id="UP001337655">
    <property type="component" value="Unassembled WGS sequence"/>
</dbReference>
<sequence length="101" mass="11214">MSSSKSSPRWEQTELETPMNAPFQTPPAYSEATERQQGPPAYAQSSSSDSSKSAKTSNGFKSALRSFVKGDVFQYHPALVQERYAGIEARVRAEAAQRRRE</sequence>
<dbReference type="EMBL" id="JAVRRT010000026">
    <property type="protein sequence ID" value="KAK5163385.1"/>
    <property type="molecule type" value="Genomic_DNA"/>
</dbReference>
<proteinExistence type="predicted"/>
<keyword evidence="3" id="KW-1185">Reference proteome</keyword>
<evidence type="ECO:0000313" key="3">
    <source>
        <dbReference type="Proteomes" id="UP001337655"/>
    </source>
</evidence>
<reference evidence="2 3" key="1">
    <citation type="submission" date="2023-08" db="EMBL/GenBank/DDBJ databases">
        <title>Black Yeasts Isolated from many extreme environments.</title>
        <authorList>
            <person name="Coleine C."/>
            <person name="Stajich J.E."/>
            <person name="Selbmann L."/>
        </authorList>
    </citation>
    <scope>NUCLEOTIDE SEQUENCE [LARGE SCALE GENOMIC DNA]</scope>
    <source>
        <strain evidence="2 3">CCFEE 5935</strain>
    </source>
</reference>
<accession>A0AAV9NUW0</accession>